<dbReference type="Pfam" id="PF02482">
    <property type="entry name" value="Ribosomal_S30AE"/>
    <property type="match status" value="1"/>
</dbReference>
<name>A0A1F4XMK6_9BACT</name>
<gene>
    <name evidence="2" type="ORF">A3D68_02055</name>
</gene>
<dbReference type="AlphaFoldDB" id="A0A1F4XMK6"/>
<dbReference type="GO" id="GO:0043024">
    <property type="term" value="F:ribosomal small subunit binding"/>
    <property type="evidence" value="ECO:0007669"/>
    <property type="project" value="TreeGrafter"/>
</dbReference>
<protein>
    <submittedName>
        <fullName evidence="2">Ribosomal subunit interface protein</fullName>
    </submittedName>
</protein>
<sequence>MNYNIKGTDVTITPELRTYVESKLSQADKFLSGDSTAHVDVELQFLGGERGKKNRAEFTAAAGSETYRAEERGDSMHEAIDLAAAEFTRVVRRNKKRNLALVRKSAATVKDFIRGLRDRF</sequence>
<dbReference type="GO" id="GO:0045900">
    <property type="term" value="P:negative regulation of translational elongation"/>
    <property type="evidence" value="ECO:0007669"/>
    <property type="project" value="TreeGrafter"/>
</dbReference>
<dbReference type="STRING" id="1797240.A3D68_02055"/>
<comment type="caution">
    <text evidence="2">The sequence shown here is derived from an EMBL/GenBank/DDBJ whole genome shotgun (WGS) entry which is preliminary data.</text>
</comment>
<reference evidence="2 3" key="1">
    <citation type="journal article" date="2016" name="Nat. Commun.">
        <title>Thousands of microbial genomes shed light on interconnected biogeochemical processes in an aquifer system.</title>
        <authorList>
            <person name="Anantharaman K."/>
            <person name="Brown C.T."/>
            <person name="Hug L.A."/>
            <person name="Sharon I."/>
            <person name="Castelle C.J."/>
            <person name="Probst A.J."/>
            <person name="Thomas B.C."/>
            <person name="Singh A."/>
            <person name="Wilkins M.J."/>
            <person name="Karaoz U."/>
            <person name="Brodie E.L."/>
            <person name="Williams K.H."/>
            <person name="Hubbard S.S."/>
            <person name="Banfield J.F."/>
        </authorList>
    </citation>
    <scope>NUCLEOTIDE SEQUENCE [LARGE SCALE GENOMIC DNA]</scope>
</reference>
<dbReference type="SUPFAM" id="SSF69754">
    <property type="entry name" value="Ribosome binding protein Y (YfiA homologue)"/>
    <property type="match status" value="1"/>
</dbReference>
<accession>A0A1F4XMK6</accession>
<evidence type="ECO:0000313" key="2">
    <source>
        <dbReference type="EMBL" id="OGC82877.1"/>
    </source>
</evidence>
<keyword evidence="1" id="KW-0810">Translation regulation</keyword>
<dbReference type="Gene3D" id="3.30.160.100">
    <property type="entry name" value="Ribosome hibernation promotion factor-like"/>
    <property type="match status" value="1"/>
</dbReference>
<dbReference type="PANTHER" id="PTHR33231">
    <property type="entry name" value="30S RIBOSOMAL PROTEIN"/>
    <property type="match status" value="1"/>
</dbReference>
<evidence type="ECO:0000313" key="3">
    <source>
        <dbReference type="Proteomes" id="UP000177564"/>
    </source>
</evidence>
<dbReference type="Proteomes" id="UP000177564">
    <property type="component" value="Unassembled WGS sequence"/>
</dbReference>
<dbReference type="GO" id="GO:0022627">
    <property type="term" value="C:cytosolic small ribosomal subunit"/>
    <property type="evidence" value="ECO:0007669"/>
    <property type="project" value="TreeGrafter"/>
</dbReference>
<organism evidence="2 3">
    <name type="scientific">Candidatus Adlerbacteria bacterium RIFCSPHIGHO2_02_FULL_52_17</name>
    <dbReference type="NCBI Taxonomy" id="1797240"/>
    <lineage>
        <taxon>Bacteria</taxon>
        <taxon>Candidatus Adleribacteriota</taxon>
    </lineage>
</organism>
<proteinExistence type="predicted"/>
<dbReference type="InterPro" id="IPR003489">
    <property type="entry name" value="RHF/RaiA"/>
</dbReference>
<dbReference type="PANTHER" id="PTHR33231:SF1">
    <property type="entry name" value="30S RIBOSOMAL PROTEIN"/>
    <property type="match status" value="1"/>
</dbReference>
<dbReference type="InterPro" id="IPR050574">
    <property type="entry name" value="HPF/YfiA_ribosome-assoc"/>
</dbReference>
<evidence type="ECO:0000256" key="1">
    <source>
        <dbReference type="ARBA" id="ARBA00022845"/>
    </source>
</evidence>
<dbReference type="InterPro" id="IPR036567">
    <property type="entry name" value="RHF-like"/>
</dbReference>
<dbReference type="NCBIfam" id="TIGR00741">
    <property type="entry name" value="yfiA"/>
    <property type="match status" value="1"/>
</dbReference>
<dbReference type="EMBL" id="MEWU01000034">
    <property type="protein sequence ID" value="OGC82877.1"/>
    <property type="molecule type" value="Genomic_DNA"/>
</dbReference>